<evidence type="ECO:0000313" key="6">
    <source>
        <dbReference type="EMBL" id="AAY21187.1"/>
    </source>
</evidence>
<reference evidence="6" key="1">
    <citation type="journal article" date="2005" name="BMC Evol. Biol.">
        <title>An ancient spliceosomal intron in the ribosomal protein L7a gene (Rpl7a) of Giardia lamblia.</title>
        <authorList>
            <person name="Russell A.G."/>
            <person name="Shutt T.E."/>
            <person name="Watkins R.F."/>
            <person name="Gray M.W."/>
        </authorList>
    </citation>
    <scope>NUCLEOTIDE SEQUENCE</scope>
    <source>
        <strain evidence="6">ATCC 50422</strain>
    </source>
</reference>
<protein>
    <recommendedName>
        <fullName evidence="4">60S ribosomal protein L7a</fullName>
    </recommendedName>
</protein>
<keyword evidence="2 4" id="KW-0689">Ribosomal protein</keyword>
<comment type="similarity">
    <text evidence="1 4">Belongs to the eukaryotic ribosomal protein eL8 family.</text>
</comment>
<dbReference type="InterPro" id="IPR018492">
    <property type="entry name" value="Ribosomal_eL8/Nhp2"/>
</dbReference>
<dbReference type="GO" id="GO:0042254">
    <property type="term" value="P:ribosome biogenesis"/>
    <property type="evidence" value="ECO:0007669"/>
    <property type="project" value="InterPro"/>
</dbReference>
<comment type="function">
    <text evidence="4">Component of the ribosome.</text>
</comment>
<dbReference type="InterPro" id="IPR001921">
    <property type="entry name" value="Ribosomal_eL8_euk"/>
</dbReference>
<proteinExistence type="evidence at transcript level"/>
<evidence type="ECO:0000256" key="4">
    <source>
        <dbReference type="RuleBase" id="RU367042"/>
    </source>
</evidence>
<evidence type="ECO:0000256" key="3">
    <source>
        <dbReference type="ARBA" id="ARBA00023274"/>
    </source>
</evidence>
<dbReference type="InterPro" id="IPR004038">
    <property type="entry name" value="Ribosomal_eL8/eL30/eS12/Gad45"/>
</dbReference>
<dbReference type="InterPro" id="IPR050257">
    <property type="entry name" value="eL8/uL1-like"/>
</dbReference>
<organism evidence="6">
    <name type="scientific">Jakoba libera</name>
    <name type="common">Flagellate</name>
    <name type="synonym">Cryptobia libera</name>
    <dbReference type="NCBI Taxonomy" id="143017"/>
    <lineage>
        <taxon>Eukaryota</taxon>
        <taxon>Discoba</taxon>
        <taxon>Jakobida</taxon>
        <taxon>Histionina</taxon>
        <taxon>Jakobidae</taxon>
        <taxon>Jakoba</taxon>
    </lineage>
</organism>
<dbReference type="Gene3D" id="3.30.1330.30">
    <property type="match status" value="1"/>
</dbReference>
<dbReference type="PROSITE" id="PS01082">
    <property type="entry name" value="RIBOSOMAL_L7AE"/>
    <property type="match status" value="1"/>
</dbReference>
<dbReference type="PRINTS" id="PR00882">
    <property type="entry name" value="RIBOSOMALL7A"/>
</dbReference>
<feature type="domain" description="Ribosomal protein eL8/eL30/eS12/Gadd45" evidence="5">
    <location>
        <begin position="149"/>
        <end position="227"/>
    </location>
</feature>
<evidence type="ECO:0000256" key="1">
    <source>
        <dbReference type="ARBA" id="ARBA00007337"/>
    </source>
</evidence>
<name>Q3T2L9_JAKLI</name>
<dbReference type="FunFam" id="3.30.1330.30:FF:000003">
    <property type="entry name" value="60S ribosomal protein L7a"/>
    <property type="match status" value="1"/>
</dbReference>
<feature type="non-terminal residue" evidence="6">
    <location>
        <position position="1"/>
    </location>
</feature>
<dbReference type="PRINTS" id="PR00881">
    <property type="entry name" value="L7ARS6FAMILY"/>
</dbReference>
<dbReference type="GO" id="GO:0003723">
    <property type="term" value="F:RNA binding"/>
    <property type="evidence" value="ECO:0007669"/>
    <property type="project" value="UniProtKB-UniRule"/>
</dbReference>
<dbReference type="GO" id="GO:0022625">
    <property type="term" value="C:cytosolic large ribosomal subunit"/>
    <property type="evidence" value="ECO:0007669"/>
    <property type="project" value="UniProtKB-UniRule"/>
</dbReference>
<dbReference type="SUPFAM" id="SSF55315">
    <property type="entry name" value="L30e-like"/>
    <property type="match status" value="1"/>
</dbReference>
<dbReference type="EMBL" id="AY924997">
    <property type="protein sequence ID" value="AAY21187.1"/>
    <property type="molecule type" value="mRNA"/>
</dbReference>
<dbReference type="InterPro" id="IPR029064">
    <property type="entry name" value="Ribosomal_eL30-like_sf"/>
</dbReference>
<dbReference type="PANTHER" id="PTHR23105">
    <property type="entry name" value="RIBOSOMAL PROTEIN L7AE FAMILY MEMBER"/>
    <property type="match status" value="1"/>
</dbReference>
<dbReference type="InterPro" id="IPR004037">
    <property type="entry name" value="Ribosomal_eL8-like_CS"/>
</dbReference>
<evidence type="ECO:0000256" key="2">
    <source>
        <dbReference type="ARBA" id="ARBA00022980"/>
    </source>
</evidence>
<feature type="non-terminal residue" evidence="6">
    <location>
        <position position="250"/>
    </location>
</feature>
<accession>Q3T2L9</accession>
<reference evidence="6" key="2">
    <citation type="submission" date="2005-02" db="EMBL/GenBank/DDBJ databases">
        <authorList>
            <person name="Lang B.F."/>
            <person name="Burger G."/>
        </authorList>
    </citation>
    <scope>NUCLEOTIDE SEQUENCE</scope>
    <source>
        <strain evidence="6">ATCC 50422</strain>
    </source>
</reference>
<keyword evidence="3 4" id="KW-0687">Ribonucleoprotein</keyword>
<sequence>DWFWAERKSSFFFLCLCLCCCYLRVFHLLSMPRVVAKPNAAKRSVKPYAKSAALHVARPKNFGLGGTVQPKRDVTRFVKWPKYIRLQRQRSILLRRLKVPPSIRQFRFTLDKNVATQLITLLSKYSPETKAEKSARLLAAAQEGEGSSKKKPFVLKFGLNHITTLVEQKKAKLVVIAHDVDPIELVLWLPALCRKMDVPYCIIKGKSRLGQLVHQKTATCVALTDVADEHSAAFNRLVESCKLSLPDEHA</sequence>
<dbReference type="AlphaFoldDB" id="Q3T2L9"/>
<dbReference type="Pfam" id="PF01248">
    <property type="entry name" value="Ribosomal_L7Ae"/>
    <property type="match status" value="1"/>
</dbReference>
<evidence type="ECO:0000259" key="5">
    <source>
        <dbReference type="Pfam" id="PF01248"/>
    </source>
</evidence>